<dbReference type="RefSeq" id="WP_004576322.1">
    <property type="nucleotide sequence ID" value="NZ_APBQ01000105.1"/>
</dbReference>
<evidence type="ECO:0000256" key="1">
    <source>
        <dbReference type="SAM" id="MobiDB-lite"/>
    </source>
</evidence>
<reference evidence="2 3" key="1">
    <citation type="submission" date="2013-02" db="EMBL/GenBank/DDBJ databases">
        <title>Insights into the proteome of triclosan-resistant Pseudomonas putida TRO1, isolated from activated sludge.</title>
        <authorList>
            <person name="Lolas I.B."/>
            <person name="Almeida B."/>
            <person name="Starnawski P.M."/>
            <person name="Soenderkaer M."/>
            <person name="Nielsen K.L."/>
            <person name="Nielsen J.L."/>
        </authorList>
    </citation>
    <scope>NUCLEOTIDE SEQUENCE [LARGE SCALE GENOMIC DNA]</scope>
    <source>
        <strain evidence="2 3">TRO1</strain>
    </source>
</reference>
<dbReference type="InterPro" id="IPR006522">
    <property type="entry name" value="Phage_virion_morphogenesis"/>
</dbReference>
<evidence type="ECO:0000313" key="2">
    <source>
        <dbReference type="EMBL" id="ENY76595.1"/>
    </source>
</evidence>
<dbReference type="Proteomes" id="UP000013237">
    <property type="component" value="Unassembled WGS sequence"/>
</dbReference>
<name>A0AAD2W9C3_PSEPU</name>
<protein>
    <submittedName>
        <fullName evidence="2">Prophage PSPPH06, virion morphogenesis protein</fullName>
    </submittedName>
</protein>
<comment type="caution">
    <text evidence="2">The sequence shown here is derived from an EMBL/GenBank/DDBJ whole genome shotgun (WGS) entry which is preliminary data.</text>
</comment>
<sequence length="225" mass="25087">MAPNDLALDVRGMLEAENLLALLDLPLAKRKRLLNNVSKRVRTLSRQRIRNQKNVDGTPFAPRKDSTKGKKKMEAGLGKLLEVTRLSGDEAELGWRNALTRWVASQQHNGVSERRTAAQMRQWNKVPPGTAATQKQAKRLRQLGFKVRLPGKKAATRASVAWIQEHLNYAKAGLLIRILDTERQATSGAQSWEISLPARQFLGASSSETSELVNLVLRQILNSPV</sequence>
<feature type="region of interest" description="Disordered" evidence="1">
    <location>
        <begin position="50"/>
        <end position="72"/>
    </location>
</feature>
<feature type="compositionally biased region" description="Basic and acidic residues" evidence="1">
    <location>
        <begin position="62"/>
        <end position="72"/>
    </location>
</feature>
<dbReference type="Pfam" id="PF05069">
    <property type="entry name" value="Phage_tail_S"/>
    <property type="match status" value="1"/>
</dbReference>
<gene>
    <name evidence="2" type="ORF">C206_16440</name>
</gene>
<organism evidence="2 3">
    <name type="scientific">Pseudomonas putida TRO1</name>
    <dbReference type="NCBI Taxonomy" id="1227924"/>
    <lineage>
        <taxon>Bacteria</taxon>
        <taxon>Pseudomonadati</taxon>
        <taxon>Pseudomonadota</taxon>
        <taxon>Gammaproteobacteria</taxon>
        <taxon>Pseudomonadales</taxon>
        <taxon>Pseudomonadaceae</taxon>
        <taxon>Pseudomonas</taxon>
    </lineage>
</organism>
<evidence type="ECO:0000313" key="3">
    <source>
        <dbReference type="Proteomes" id="UP000013237"/>
    </source>
</evidence>
<proteinExistence type="predicted"/>
<accession>A0AAD2W9C3</accession>
<dbReference type="AlphaFoldDB" id="A0AAD2W9C3"/>
<dbReference type="EMBL" id="APBQ01000105">
    <property type="protein sequence ID" value="ENY76595.1"/>
    <property type="molecule type" value="Genomic_DNA"/>
</dbReference>